<name>A0AAD9KYK0_RIDPI</name>
<evidence type="ECO:0000256" key="2">
    <source>
        <dbReference type="ARBA" id="ARBA00009747"/>
    </source>
</evidence>
<accession>A0AAD9KYK0</accession>
<dbReference type="PANTHER" id="PTHR32057">
    <property type="entry name" value="PROTEIN ADENYLYLTRANSFERASE SELO, MITOCHONDRIAL"/>
    <property type="match status" value="1"/>
</dbReference>
<keyword evidence="4" id="KW-0548">Nucleotidyltransferase</keyword>
<evidence type="ECO:0000313" key="10">
    <source>
        <dbReference type="EMBL" id="KAK2179687.1"/>
    </source>
</evidence>
<organism evidence="10 11">
    <name type="scientific">Ridgeia piscesae</name>
    <name type="common">Tubeworm</name>
    <dbReference type="NCBI Taxonomy" id="27915"/>
    <lineage>
        <taxon>Eukaryota</taxon>
        <taxon>Metazoa</taxon>
        <taxon>Spiralia</taxon>
        <taxon>Lophotrochozoa</taxon>
        <taxon>Annelida</taxon>
        <taxon>Polychaeta</taxon>
        <taxon>Sedentaria</taxon>
        <taxon>Canalipalpata</taxon>
        <taxon>Sabellida</taxon>
        <taxon>Siboglinidae</taxon>
        <taxon>Ridgeia</taxon>
    </lineage>
</organism>
<keyword evidence="5" id="KW-0479">Metal-binding</keyword>
<keyword evidence="11" id="KW-1185">Reference proteome</keyword>
<evidence type="ECO:0000256" key="5">
    <source>
        <dbReference type="ARBA" id="ARBA00022723"/>
    </source>
</evidence>
<dbReference type="AlphaFoldDB" id="A0AAD9KYK0"/>
<keyword evidence="6" id="KW-0547">Nucleotide-binding</keyword>
<dbReference type="PANTHER" id="PTHR32057:SF14">
    <property type="entry name" value="PROTEIN ADENYLYLTRANSFERASE SELO, MITOCHONDRIAL"/>
    <property type="match status" value="1"/>
</dbReference>
<evidence type="ECO:0000256" key="7">
    <source>
        <dbReference type="ARBA" id="ARBA00022840"/>
    </source>
</evidence>
<protein>
    <recommendedName>
        <fullName evidence="9">Selenoprotein O</fullName>
    </recommendedName>
</protein>
<evidence type="ECO:0000313" key="11">
    <source>
        <dbReference type="Proteomes" id="UP001209878"/>
    </source>
</evidence>
<dbReference type="GO" id="GO:0005524">
    <property type="term" value="F:ATP binding"/>
    <property type="evidence" value="ECO:0007669"/>
    <property type="project" value="UniProtKB-KW"/>
</dbReference>
<dbReference type="EMBL" id="JAODUO010000477">
    <property type="protein sequence ID" value="KAK2179687.1"/>
    <property type="molecule type" value="Genomic_DNA"/>
</dbReference>
<dbReference type="Pfam" id="PF02696">
    <property type="entry name" value="SelO"/>
    <property type="match status" value="1"/>
</dbReference>
<evidence type="ECO:0000256" key="6">
    <source>
        <dbReference type="ARBA" id="ARBA00022741"/>
    </source>
</evidence>
<comment type="similarity">
    <text evidence="2">Belongs to the SELO family.</text>
</comment>
<keyword evidence="3" id="KW-0808">Transferase</keyword>
<comment type="caution">
    <text evidence="10">The sequence shown here is derived from an EMBL/GenBank/DDBJ whole genome shotgun (WGS) entry which is preliminary data.</text>
</comment>
<dbReference type="InterPro" id="IPR003846">
    <property type="entry name" value="SelO"/>
</dbReference>
<evidence type="ECO:0000256" key="9">
    <source>
        <dbReference type="ARBA" id="ARBA00031547"/>
    </source>
</evidence>
<keyword evidence="7" id="KW-0067">ATP-binding</keyword>
<dbReference type="GO" id="GO:0070733">
    <property type="term" value="F:AMPylase activity"/>
    <property type="evidence" value="ECO:0007669"/>
    <property type="project" value="TreeGrafter"/>
</dbReference>
<dbReference type="Proteomes" id="UP001209878">
    <property type="component" value="Unassembled WGS sequence"/>
</dbReference>
<proteinExistence type="inferred from homology"/>
<evidence type="ECO:0000256" key="4">
    <source>
        <dbReference type="ARBA" id="ARBA00022695"/>
    </source>
</evidence>
<sequence length="155" mass="18060">MHSQKADFTMAFRQLADCDIDAIDSQTTEDRLWAVAALRKDTRFAKWVELYRDRLRRYGVTESARREQMHAVNPRYVLRNWMAADAIRHTENNDFSVLHKVQEVLKTPYVVQEDAELSGYADPPPSWAAQLRQRLFSIVPSKRPVISPLWSAVTR</sequence>
<evidence type="ECO:0000256" key="3">
    <source>
        <dbReference type="ARBA" id="ARBA00022679"/>
    </source>
</evidence>
<keyword evidence="8" id="KW-0460">Magnesium</keyword>
<evidence type="ECO:0000256" key="1">
    <source>
        <dbReference type="ARBA" id="ARBA00001946"/>
    </source>
</evidence>
<reference evidence="10" key="1">
    <citation type="journal article" date="2023" name="Mol. Biol. Evol.">
        <title>Third-Generation Sequencing Reveals the Adaptive Role of the Epigenome in Three Deep-Sea Polychaetes.</title>
        <authorList>
            <person name="Perez M."/>
            <person name="Aroh O."/>
            <person name="Sun Y."/>
            <person name="Lan Y."/>
            <person name="Juniper S.K."/>
            <person name="Young C.R."/>
            <person name="Angers B."/>
            <person name="Qian P.Y."/>
        </authorList>
    </citation>
    <scope>NUCLEOTIDE SEQUENCE</scope>
    <source>
        <strain evidence="10">R07B-5</strain>
    </source>
</reference>
<gene>
    <name evidence="10" type="ORF">NP493_477g01027</name>
</gene>
<comment type="cofactor">
    <cofactor evidence="1">
        <name>Mg(2+)</name>
        <dbReference type="ChEBI" id="CHEBI:18420"/>
    </cofactor>
</comment>
<dbReference type="GO" id="GO:0046872">
    <property type="term" value="F:metal ion binding"/>
    <property type="evidence" value="ECO:0007669"/>
    <property type="project" value="UniProtKB-KW"/>
</dbReference>
<evidence type="ECO:0000256" key="8">
    <source>
        <dbReference type="ARBA" id="ARBA00022842"/>
    </source>
</evidence>